<accession>W2NJN7</accession>
<feature type="region of interest" description="Disordered" evidence="1">
    <location>
        <begin position="92"/>
        <end position="123"/>
    </location>
</feature>
<feature type="region of interest" description="Disordered" evidence="1">
    <location>
        <begin position="35"/>
        <end position="78"/>
    </location>
</feature>
<feature type="compositionally biased region" description="Acidic residues" evidence="1">
    <location>
        <begin position="108"/>
        <end position="120"/>
    </location>
</feature>
<evidence type="ECO:0000313" key="2">
    <source>
        <dbReference type="EMBL" id="ETM48786.1"/>
    </source>
</evidence>
<name>W2NJN7_PHYNI</name>
<sequence>MSSNFWCHAAMTTWRSVSIMHELEKIVEDMIKSKERIAKRDGTSRQSRSRDSRDIRREKSHRRDRRDSYRRRDDYRNQPRVTLAEASLDLLLAEPEGREATQGSVERSDDEGDSYGDDTDDYKNTNRTARAAILQWPTMTDISLPPTRASNVLQLKARTPAQTIVRYEGTYQIENEASIKIVEEESEASTKTTDVGATTTIATSTATTDVRSMNHAPRVAG</sequence>
<evidence type="ECO:0000256" key="1">
    <source>
        <dbReference type="SAM" id="MobiDB-lite"/>
    </source>
</evidence>
<protein>
    <submittedName>
        <fullName evidence="2">Uncharacterized protein</fullName>
    </submittedName>
</protein>
<dbReference type="VEuPathDB" id="FungiDB:PPTG_19650"/>
<feature type="compositionally biased region" description="Basic and acidic residues" evidence="1">
    <location>
        <begin position="65"/>
        <end position="77"/>
    </location>
</feature>
<organism evidence="2">
    <name type="scientific">Phytophthora nicotianae</name>
    <name type="common">Potato buckeye rot agent</name>
    <name type="synonym">Phytophthora parasitica</name>
    <dbReference type="NCBI Taxonomy" id="4792"/>
    <lineage>
        <taxon>Eukaryota</taxon>
        <taxon>Sar</taxon>
        <taxon>Stramenopiles</taxon>
        <taxon>Oomycota</taxon>
        <taxon>Peronosporomycetes</taxon>
        <taxon>Peronosporales</taxon>
        <taxon>Peronosporaceae</taxon>
        <taxon>Phytophthora</taxon>
    </lineage>
</organism>
<dbReference type="EMBL" id="KI692270">
    <property type="protein sequence ID" value="ETM48786.1"/>
    <property type="molecule type" value="Genomic_DNA"/>
</dbReference>
<dbReference type="Proteomes" id="UP000054532">
    <property type="component" value="Unassembled WGS sequence"/>
</dbReference>
<reference evidence="2" key="1">
    <citation type="submission" date="2013-11" db="EMBL/GenBank/DDBJ databases">
        <title>The Genome Sequence of Phytophthora parasitica IAC_01/95.</title>
        <authorList>
            <consortium name="The Broad Institute Genomics Platform"/>
            <person name="Russ C."/>
            <person name="Tyler B."/>
            <person name="Panabieres F."/>
            <person name="Shan W."/>
            <person name="Tripathy S."/>
            <person name="Grunwald N."/>
            <person name="Machado M."/>
            <person name="Johnson C.S."/>
            <person name="Arredondo F."/>
            <person name="Hong C."/>
            <person name="Coffey M."/>
            <person name="Young S.K."/>
            <person name="Zeng Q."/>
            <person name="Gargeya S."/>
            <person name="Fitzgerald M."/>
            <person name="Abouelleil A."/>
            <person name="Alvarado L."/>
            <person name="Chapman S.B."/>
            <person name="Gainer-Dewar J."/>
            <person name="Goldberg J."/>
            <person name="Griggs A."/>
            <person name="Gujja S."/>
            <person name="Hansen M."/>
            <person name="Howarth C."/>
            <person name="Imamovic A."/>
            <person name="Ireland A."/>
            <person name="Larimer J."/>
            <person name="McCowan C."/>
            <person name="Murphy C."/>
            <person name="Pearson M."/>
            <person name="Poon T.W."/>
            <person name="Priest M."/>
            <person name="Roberts A."/>
            <person name="Saif S."/>
            <person name="Shea T."/>
            <person name="Sykes S."/>
            <person name="Wortman J."/>
            <person name="Nusbaum C."/>
            <person name="Birren B."/>
        </authorList>
    </citation>
    <scope>NUCLEOTIDE SEQUENCE [LARGE SCALE GENOMIC DNA]</scope>
    <source>
        <strain evidence="2">IAC_01/95</strain>
    </source>
</reference>
<gene>
    <name evidence="2" type="ORF">L914_06732</name>
</gene>
<dbReference type="VEuPathDB" id="FungiDB:PPTG_00115"/>
<dbReference type="AlphaFoldDB" id="W2NJN7"/>
<proteinExistence type="predicted"/>
<feature type="compositionally biased region" description="Basic and acidic residues" evidence="1">
    <location>
        <begin position="35"/>
        <end position="57"/>
    </location>
</feature>